<name>A0A127Q8H7_9BURK</name>
<reference evidence="1 2" key="1">
    <citation type="submission" date="2015-11" db="EMBL/GenBank/DDBJ databases">
        <title>Exploring the genomic traits of fungus-feeding bacterial genus Collimonas.</title>
        <authorList>
            <person name="Song C."/>
            <person name="Schmidt R."/>
            <person name="de Jager V."/>
            <person name="Krzyzanowska D."/>
            <person name="Jongedijk E."/>
            <person name="Cankar K."/>
            <person name="Beekwilder J."/>
            <person name="van Veen A."/>
            <person name="de Boer W."/>
            <person name="van Veen J.A."/>
            <person name="Garbeva P."/>
        </authorList>
    </citation>
    <scope>NUCLEOTIDE SEQUENCE [LARGE SCALE GENOMIC DNA]</scope>
    <source>
        <strain evidence="1 2">Ter91</strain>
    </source>
</reference>
<dbReference type="PATRIC" id="fig|279113.9.peg.3990"/>
<protein>
    <submittedName>
        <fullName evidence="1">Uncharacterized protein</fullName>
    </submittedName>
</protein>
<dbReference type="EMBL" id="CP013234">
    <property type="protein sequence ID" value="AMP06343.1"/>
    <property type="molecule type" value="Genomic_DNA"/>
</dbReference>
<organism evidence="1 2">
    <name type="scientific">Collimonas pratensis</name>
    <dbReference type="NCBI Taxonomy" id="279113"/>
    <lineage>
        <taxon>Bacteria</taxon>
        <taxon>Pseudomonadati</taxon>
        <taxon>Pseudomonadota</taxon>
        <taxon>Betaproteobacteria</taxon>
        <taxon>Burkholderiales</taxon>
        <taxon>Oxalobacteraceae</taxon>
        <taxon>Collimonas</taxon>
    </lineage>
</organism>
<proteinExistence type="predicted"/>
<dbReference type="KEGG" id="cpra:CPter91_4023"/>
<gene>
    <name evidence="1" type="ORF">CPter91_4023</name>
</gene>
<dbReference type="STRING" id="279113.CPter91_4023"/>
<dbReference type="Proteomes" id="UP000074561">
    <property type="component" value="Chromosome"/>
</dbReference>
<accession>A0A127Q8H7</accession>
<evidence type="ECO:0000313" key="1">
    <source>
        <dbReference type="EMBL" id="AMP06343.1"/>
    </source>
</evidence>
<dbReference type="AlphaFoldDB" id="A0A127Q8H7"/>
<sequence length="56" mass="6107">MGARGCGDHSRRLRTFTEQNIVIQRDFAHKIHPSGTTCFGDHTNAFAGLAVCFAAD</sequence>
<evidence type="ECO:0000313" key="2">
    <source>
        <dbReference type="Proteomes" id="UP000074561"/>
    </source>
</evidence>